<evidence type="ECO:0000313" key="5">
    <source>
        <dbReference type="Xenbase" id="XB-GENE-22064063"/>
    </source>
</evidence>
<dbReference type="GeneID" id="108697791"/>
<reference evidence="4" key="1">
    <citation type="submission" date="2025-08" db="UniProtKB">
        <authorList>
            <consortium name="RefSeq"/>
        </authorList>
    </citation>
    <scope>IDENTIFICATION</scope>
    <source>
        <strain evidence="4">J_2021</strain>
        <tissue evidence="4">Erythrocytes</tissue>
    </source>
</reference>
<dbReference type="OrthoDB" id="9943648at2759"/>
<dbReference type="GO" id="GO:0051225">
    <property type="term" value="P:spindle assembly"/>
    <property type="evidence" value="ECO:0000318"/>
    <property type="project" value="GO_Central"/>
</dbReference>
<accession>A0A1L8FH44</accession>
<dbReference type="InterPro" id="IPR011992">
    <property type="entry name" value="EF-hand-dom_pair"/>
</dbReference>
<dbReference type="GO" id="GO:0005509">
    <property type="term" value="F:calcium ion binding"/>
    <property type="evidence" value="ECO:0007669"/>
    <property type="project" value="InterPro"/>
</dbReference>
<dbReference type="InterPro" id="IPR002048">
    <property type="entry name" value="EF_hand_dom"/>
</dbReference>
<keyword evidence="3" id="KW-1185">Reference proteome</keyword>
<dbReference type="PROSITE" id="PS50222">
    <property type="entry name" value="EF_HAND_2"/>
    <property type="match status" value="1"/>
</dbReference>
<dbReference type="GO" id="GO:0090220">
    <property type="term" value="P:chromosome localization to nuclear envelope involved in homologous chromosome segregation"/>
    <property type="evidence" value="ECO:0000318"/>
    <property type="project" value="GO_Central"/>
</dbReference>
<evidence type="ECO:0000313" key="3">
    <source>
        <dbReference type="Proteomes" id="UP000186698"/>
    </source>
</evidence>
<keyword evidence="1" id="KW-0175">Coiled coil</keyword>
<dbReference type="PANTHER" id="PTHR47300:SF1">
    <property type="entry name" value="PROTEIN KASH5"/>
    <property type="match status" value="1"/>
</dbReference>
<evidence type="ECO:0000256" key="1">
    <source>
        <dbReference type="SAM" id="Coils"/>
    </source>
</evidence>
<feature type="coiled-coil region" evidence="1">
    <location>
        <begin position="175"/>
        <end position="282"/>
    </location>
</feature>
<dbReference type="GO" id="GO:0034397">
    <property type="term" value="P:telomere localization"/>
    <property type="evidence" value="ECO:0000318"/>
    <property type="project" value="GO_Central"/>
</dbReference>
<dbReference type="Bgee" id="108697791">
    <property type="expression patterns" value="Expressed in testis"/>
</dbReference>
<dbReference type="GO" id="GO:0090619">
    <property type="term" value="C:meiotic spindle pole"/>
    <property type="evidence" value="ECO:0000318"/>
    <property type="project" value="GO_Central"/>
</dbReference>
<evidence type="ECO:0000313" key="4">
    <source>
        <dbReference type="RefSeq" id="XP_018083668.1"/>
    </source>
</evidence>
<evidence type="ECO:0000256" key="2">
    <source>
        <dbReference type="SAM" id="MobiDB-lite"/>
    </source>
</evidence>
<dbReference type="Proteomes" id="UP000186698">
    <property type="component" value="Chromosome 7S"/>
</dbReference>
<dbReference type="Gene3D" id="1.10.238.10">
    <property type="entry name" value="EF-hand"/>
    <property type="match status" value="1"/>
</dbReference>
<dbReference type="Pfam" id="PF14658">
    <property type="entry name" value="EF-hand_9"/>
    <property type="match status" value="1"/>
</dbReference>
<keyword evidence="4" id="KW-0675">Receptor</keyword>
<dbReference type="GO" id="GO:0007129">
    <property type="term" value="P:homologous chromosome pairing at meiosis"/>
    <property type="evidence" value="ECO:0000318"/>
    <property type="project" value="GO_Central"/>
</dbReference>
<dbReference type="GO" id="GO:0070840">
    <property type="term" value="F:dynein complex binding"/>
    <property type="evidence" value="ECO:0000318"/>
    <property type="project" value="GO_Central"/>
</dbReference>
<name>A0A1L8FH44_XENLA</name>
<gene>
    <name evidence="5" type="primary">kash5l.S</name>
    <name evidence="4" type="synonym">ccdc155l.S</name>
</gene>
<dbReference type="InterPro" id="IPR028168">
    <property type="entry name" value="KASH5_CC"/>
</dbReference>
<dbReference type="AlphaFoldDB" id="A0A1L8FH44"/>
<dbReference type="PANTHER" id="PTHR47300">
    <property type="entry name" value="PROTEIN KASH5"/>
    <property type="match status" value="1"/>
</dbReference>
<dbReference type="Pfam" id="PF14662">
    <property type="entry name" value="KASH_CCD"/>
    <property type="match status" value="1"/>
</dbReference>
<dbReference type="GO" id="GO:0000800">
    <property type="term" value="C:lateral element"/>
    <property type="evidence" value="ECO:0000318"/>
    <property type="project" value="GO_Central"/>
</dbReference>
<dbReference type="Xenbase" id="XB-GENE-22064063">
    <property type="gene designation" value="kash5l.S"/>
</dbReference>
<organism evidence="3 4">
    <name type="scientific">Xenopus laevis</name>
    <name type="common">African clawed frog</name>
    <dbReference type="NCBI Taxonomy" id="8355"/>
    <lineage>
        <taxon>Eukaryota</taxon>
        <taxon>Metazoa</taxon>
        <taxon>Chordata</taxon>
        <taxon>Craniata</taxon>
        <taxon>Vertebrata</taxon>
        <taxon>Euteleostomi</taxon>
        <taxon>Amphibia</taxon>
        <taxon>Batrachia</taxon>
        <taxon>Anura</taxon>
        <taxon>Pipoidea</taxon>
        <taxon>Pipidae</taxon>
        <taxon>Xenopodinae</taxon>
        <taxon>Xenopus</taxon>
        <taxon>Xenopus</taxon>
    </lineage>
</organism>
<dbReference type="InterPro" id="IPR028170">
    <property type="entry name" value="KASH5"/>
</dbReference>
<sequence length="572" mass="65193">MYKHLGTFLNPEEPSEDGLLSDSANATEDCLGDFPNSSSEEQLLDTAFQACDTEGKGEVTVYQIIDYLKSVTDQTCDGDRLQHLCKMLDPEDQGRSLDLPTFRRLMSEWIASCCNDRYVTEKVEDIKSESGSYLPCANVFEHGAEHEGYGGGDVNKFLGEHAYFVSKIRDLNFANKKLMDQKIKLQKSLETADETNSHLIEEISEVKSKLKISQQAVSHSRSLSNELEDLKAYTKSLEDKISAFGSQKEELEKDNLSLSNQREMLQEEIYNLLIEKDKLKGNIDSLTAEKGKMGHQISEYKRLISQKEMLLEDRNVQSHRLQSILEEHRLQVQVLKREKRLLHEQLLQPNKDNMFLHQSVSVKQLPLPVQSVHRELEEIQEQKKCFKTELLSPICGISQATGSHMLCPIQDADMTSDDAWAITELLLVQLKQGTEALITSVHEMASSDHSVSYLYEKSSHFLQELNYLLELKNIWERQSGSLSGALQLYTGKETRKPDTHEFPATKWICTDMLDTPTVPYMQLQNKSSIWLTVLLLGTLMFCPAWAGEHIWTVLKGELWPHLDLHYPSPPPV</sequence>
<dbReference type="KEGG" id="xla:108697791"/>
<dbReference type="CTD" id="108697791"/>
<dbReference type="GO" id="GO:0007015">
    <property type="term" value="P:actin filament organization"/>
    <property type="evidence" value="ECO:0000318"/>
    <property type="project" value="GO_Central"/>
</dbReference>
<feature type="coiled-coil region" evidence="1">
    <location>
        <begin position="318"/>
        <end position="345"/>
    </location>
</feature>
<dbReference type="RefSeq" id="XP_018083668.1">
    <property type="nucleotide sequence ID" value="XM_018228179.2"/>
</dbReference>
<feature type="region of interest" description="Disordered" evidence="2">
    <location>
        <begin position="1"/>
        <end position="22"/>
    </location>
</feature>
<dbReference type="InterPro" id="IPR039508">
    <property type="entry name" value="KASH5_EF-hand-like_dom"/>
</dbReference>
<proteinExistence type="predicted"/>
<dbReference type="AGR" id="Xenbase:XB-GENE-22064063"/>
<protein>
    <submittedName>
        <fullName evidence="4">Inositol 1,4,5-triphosphate receptor associated 2</fullName>
    </submittedName>
</protein>
<dbReference type="PaxDb" id="8355-A0A1L8FH44"/>
<dbReference type="OMA" id="KRQLCEC"/>
<dbReference type="GO" id="GO:0000781">
    <property type="term" value="C:chromosome, telomeric region"/>
    <property type="evidence" value="ECO:0000318"/>
    <property type="project" value="GO_Central"/>
</dbReference>
<dbReference type="GO" id="GO:0051653">
    <property type="term" value="P:spindle localization"/>
    <property type="evidence" value="ECO:0000318"/>
    <property type="project" value="GO_Central"/>
</dbReference>
<dbReference type="SUPFAM" id="SSF47473">
    <property type="entry name" value="EF-hand"/>
    <property type="match status" value="1"/>
</dbReference>
<dbReference type="GO" id="GO:0034993">
    <property type="term" value="C:meiotic nuclear membrane microtubule tethering complex"/>
    <property type="evidence" value="ECO:0000318"/>
    <property type="project" value="GO_Central"/>
</dbReference>
<dbReference type="GO" id="GO:0005640">
    <property type="term" value="C:nuclear outer membrane"/>
    <property type="evidence" value="ECO:0000318"/>
    <property type="project" value="GO_Central"/>
</dbReference>
<dbReference type="STRING" id="8355.A0A1L8FH44"/>